<dbReference type="RefSeq" id="WP_149840066.1">
    <property type="nucleotide sequence ID" value="NZ_VUOC01000004.1"/>
</dbReference>
<evidence type="ECO:0000256" key="1">
    <source>
        <dbReference type="SAM" id="SignalP"/>
    </source>
</evidence>
<reference evidence="2 3" key="1">
    <citation type="submission" date="2019-09" db="EMBL/GenBank/DDBJ databases">
        <title>Chitinophaga ginsengihumi sp. nov., isolated from soil of ginseng rhizosphere.</title>
        <authorList>
            <person name="Lee J."/>
        </authorList>
    </citation>
    <scope>NUCLEOTIDE SEQUENCE [LARGE SCALE GENOMIC DNA]</scope>
    <source>
        <strain evidence="2 3">BN140078</strain>
    </source>
</reference>
<proteinExistence type="predicted"/>
<keyword evidence="3" id="KW-1185">Reference proteome</keyword>
<keyword evidence="1" id="KW-0732">Signal</keyword>
<dbReference type="AlphaFoldDB" id="A0A5B2VKV4"/>
<dbReference type="Proteomes" id="UP000324611">
    <property type="component" value="Unassembled WGS sequence"/>
</dbReference>
<evidence type="ECO:0000313" key="2">
    <source>
        <dbReference type="EMBL" id="KAA2238887.1"/>
    </source>
</evidence>
<accession>A0A5B2VKV4</accession>
<name>A0A5B2VKV4_9BACT</name>
<feature type="chain" id="PRO_5022822391" description="YD repeat-containing protein" evidence="1">
    <location>
        <begin position="18"/>
        <end position="278"/>
    </location>
</feature>
<feature type="signal peptide" evidence="1">
    <location>
        <begin position="1"/>
        <end position="17"/>
    </location>
</feature>
<comment type="caution">
    <text evidence="2">The sequence shown here is derived from an EMBL/GenBank/DDBJ whole genome shotgun (WGS) entry which is preliminary data.</text>
</comment>
<dbReference type="EMBL" id="VUOC01000004">
    <property type="protein sequence ID" value="KAA2238887.1"/>
    <property type="molecule type" value="Genomic_DNA"/>
</dbReference>
<reference evidence="2 3" key="2">
    <citation type="submission" date="2019-09" db="EMBL/GenBank/DDBJ databases">
        <authorList>
            <person name="Jin C."/>
        </authorList>
    </citation>
    <scope>NUCLEOTIDE SEQUENCE [LARGE SCALE GENOMIC DNA]</scope>
    <source>
        <strain evidence="2 3">BN140078</strain>
    </source>
</reference>
<gene>
    <name evidence="2" type="ORF">F0L74_21985</name>
</gene>
<evidence type="ECO:0000313" key="3">
    <source>
        <dbReference type="Proteomes" id="UP000324611"/>
    </source>
</evidence>
<dbReference type="PROSITE" id="PS51257">
    <property type="entry name" value="PROKAR_LIPOPROTEIN"/>
    <property type="match status" value="1"/>
</dbReference>
<evidence type="ECO:0008006" key="4">
    <source>
        <dbReference type="Google" id="ProtNLM"/>
    </source>
</evidence>
<protein>
    <recommendedName>
        <fullName evidence="4">YD repeat-containing protein</fullName>
    </recommendedName>
</protein>
<organism evidence="2 3">
    <name type="scientific">Chitinophaga agrisoli</name>
    <dbReference type="NCBI Taxonomy" id="2607653"/>
    <lineage>
        <taxon>Bacteria</taxon>
        <taxon>Pseudomonadati</taxon>
        <taxon>Bacteroidota</taxon>
        <taxon>Chitinophagia</taxon>
        <taxon>Chitinophagales</taxon>
        <taxon>Chitinophagaceae</taxon>
        <taxon>Chitinophaga</taxon>
    </lineage>
</organism>
<sequence>MTRVPFLCLAGFALLFAACSKDDAPDRNGNTPPPEPARDIAYVASMATHTTFGDSVVFEYNADKTLKRQGAFEFGRVADINTFIYYPHYENGRIKSLYLSRAAADVAGEPRFEIVYNNAGQVIRTNDVTPAANGGFTAYNYNSDGHIIDKRMYGTSAKTDSVVWTFTWEGKNVTKVIMTNSNFGNPYTETYTYTYDDKWNPFTGRTLGIFTNSFELPYYYSENNVKKQVLVDGSDSYTTTYEYQYNSDGYPVHFAASEVTEGDPTVYTEATDITYLPK</sequence>